<evidence type="ECO:0000259" key="7">
    <source>
        <dbReference type="PROSITE" id="PS50908"/>
    </source>
</evidence>
<evidence type="ECO:0000256" key="4">
    <source>
        <dbReference type="ARBA" id="ARBA00022491"/>
    </source>
</evidence>
<gene>
    <name evidence="8" type="primary">Acey_s0051.g2098</name>
    <name evidence="8" type="synonym">Acey-Y52B11A.2</name>
    <name evidence="8" type="ORF">Y032_0051g2098</name>
</gene>
<dbReference type="GO" id="GO:0005737">
    <property type="term" value="C:cytoplasm"/>
    <property type="evidence" value="ECO:0007669"/>
    <property type="project" value="UniProtKB-SubCell"/>
</dbReference>
<name>A0A016U8R1_9BILA</name>
<comment type="similarity">
    <text evidence="2">Belongs to the IMPACT family.</text>
</comment>
<evidence type="ECO:0000256" key="1">
    <source>
        <dbReference type="ARBA" id="ARBA00004496"/>
    </source>
</evidence>
<organism evidence="8 9">
    <name type="scientific">Ancylostoma ceylanicum</name>
    <dbReference type="NCBI Taxonomy" id="53326"/>
    <lineage>
        <taxon>Eukaryota</taxon>
        <taxon>Metazoa</taxon>
        <taxon>Ecdysozoa</taxon>
        <taxon>Nematoda</taxon>
        <taxon>Chromadorea</taxon>
        <taxon>Rhabditida</taxon>
        <taxon>Rhabditina</taxon>
        <taxon>Rhabditomorpha</taxon>
        <taxon>Strongyloidea</taxon>
        <taxon>Ancylostomatidae</taxon>
        <taxon>Ancylostomatinae</taxon>
        <taxon>Ancylostoma</taxon>
    </lineage>
</organism>
<dbReference type="InterPro" id="IPR020568">
    <property type="entry name" value="Ribosomal_Su5_D2-typ_SF"/>
</dbReference>
<dbReference type="PANTHER" id="PTHR16301:SF25">
    <property type="entry name" value="PROTEIN IMPACT"/>
    <property type="match status" value="1"/>
</dbReference>
<dbReference type="SUPFAM" id="SSF54211">
    <property type="entry name" value="Ribosomal protein S5 domain 2-like"/>
    <property type="match status" value="1"/>
</dbReference>
<dbReference type="PROSITE" id="PS50908">
    <property type="entry name" value="RWD"/>
    <property type="match status" value="1"/>
</dbReference>
<keyword evidence="5" id="KW-0810">Translation regulation</keyword>
<dbReference type="STRING" id="53326.A0A016U8R1"/>
<dbReference type="GO" id="GO:0140469">
    <property type="term" value="P:GCN2-mediated signaling"/>
    <property type="evidence" value="ECO:0007669"/>
    <property type="project" value="TreeGrafter"/>
</dbReference>
<dbReference type="CDD" id="cd23821">
    <property type="entry name" value="RWD_IMPACT"/>
    <property type="match status" value="1"/>
</dbReference>
<dbReference type="PANTHER" id="PTHR16301">
    <property type="entry name" value="IMPACT-RELATED"/>
    <property type="match status" value="1"/>
</dbReference>
<dbReference type="Proteomes" id="UP000024635">
    <property type="component" value="Unassembled WGS sequence"/>
</dbReference>
<keyword evidence="4" id="KW-0678">Repressor</keyword>
<dbReference type="Gene3D" id="3.30.230.30">
    <property type="entry name" value="Impact, N-terminal domain"/>
    <property type="match status" value="1"/>
</dbReference>
<dbReference type="Pfam" id="PF01205">
    <property type="entry name" value="Impact_N"/>
    <property type="match status" value="1"/>
</dbReference>
<dbReference type="EMBL" id="JARK01001387">
    <property type="protein sequence ID" value="EYC11247.1"/>
    <property type="molecule type" value="Genomic_DNA"/>
</dbReference>
<protein>
    <recommendedName>
        <fullName evidence="7">RWD domain-containing protein</fullName>
    </recommendedName>
</protein>
<keyword evidence="6" id="KW-0346">Stress response</keyword>
<keyword evidence="3" id="KW-0963">Cytoplasm</keyword>
<reference evidence="9" key="1">
    <citation type="journal article" date="2015" name="Nat. Genet.">
        <title>The genome and transcriptome of the zoonotic hookworm Ancylostoma ceylanicum identify infection-specific gene families.</title>
        <authorList>
            <person name="Schwarz E.M."/>
            <person name="Hu Y."/>
            <person name="Antoshechkin I."/>
            <person name="Miller M.M."/>
            <person name="Sternberg P.W."/>
            <person name="Aroian R.V."/>
        </authorList>
    </citation>
    <scope>NUCLEOTIDE SEQUENCE</scope>
    <source>
        <strain evidence="9">HY135</strain>
    </source>
</reference>
<evidence type="ECO:0000256" key="3">
    <source>
        <dbReference type="ARBA" id="ARBA00022490"/>
    </source>
</evidence>
<dbReference type="SUPFAM" id="SSF54495">
    <property type="entry name" value="UBC-like"/>
    <property type="match status" value="1"/>
</dbReference>
<dbReference type="InterPro" id="IPR023582">
    <property type="entry name" value="Impact"/>
</dbReference>
<dbReference type="AlphaFoldDB" id="A0A016U8R1"/>
<evidence type="ECO:0000256" key="5">
    <source>
        <dbReference type="ARBA" id="ARBA00022845"/>
    </source>
</evidence>
<accession>A0A016U8R1</accession>
<evidence type="ECO:0000256" key="6">
    <source>
        <dbReference type="ARBA" id="ARBA00023016"/>
    </source>
</evidence>
<dbReference type="OrthoDB" id="69641at2759"/>
<comment type="subcellular location">
    <subcellularLocation>
        <location evidence="1">Cytoplasm</location>
    </subcellularLocation>
</comment>
<dbReference type="InterPro" id="IPR001498">
    <property type="entry name" value="Impact_N"/>
</dbReference>
<dbReference type="GO" id="GO:0006446">
    <property type="term" value="P:regulation of translational initiation"/>
    <property type="evidence" value="ECO:0007669"/>
    <property type="project" value="TreeGrafter"/>
</dbReference>
<proteinExistence type="inferred from homology"/>
<feature type="domain" description="RWD" evidence="7">
    <location>
        <begin position="9"/>
        <end position="102"/>
    </location>
</feature>
<dbReference type="Gene3D" id="3.10.110.10">
    <property type="entry name" value="Ubiquitin Conjugating Enzyme"/>
    <property type="match status" value="1"/>
</dbReference>
<comment type="caution">
    <text evidence="8">The sequence shown here is derived from an EMBL/GenBank/DDBJ whole genome shotgun (WGS) entry which is preliminary data.</text>
</comment>
<sequence length="265" mass="29911">MEDVEAQQAELEILESIFGDLISFESENRLRISFDGDVRLSVKLPEAYPSREPALYELSGPSLSRNDRLELDNALNEAWLENLGSPIIYTWVMVIKNFLEAKEQKSEEEGGRTDEPKQPVESIPCVLDIVPTIHHGEVFTDRKSHFQAHLARVYSKDEVTLVLNRLLENSKISRATHNMYAYRISESRDGREILLHDCFDDGETGASSKMLELLDKMNAINVLVSRESISFRDPTSAFLSGGGIAMVRRNSSRPGPISAYQQSYS</sequence>
<dbReference type="InterPro" id="IPR036956">
    <property type="entry name" value="Impact_N_sf"/>
</dbReference>
<dbReference type="InterPro" id="IPR016135">
    <property type="entry name" value="UBQ-conjugating_enzyme/RWD"/>
</dbReference>
<dbReference type="Pfam" id="PF05773">
    <property type="entry name" value="RWD"/>
    <property type="match status" value="1"/>
</dbReference>
<dbReference type="InterPro" id="IPR006575">
    <property type="entry name" value="RWD_dom"/>
</dbReference>
<evidence type="ECO:0000313" key="9">
    <source>
        <dbReference type="Proteomes" id="UP000024635"/>
    </source>
</evidence>
<dbReference type="SMART" id="SM00591">
    <property type="entry name" value="RWD"/>
    <property type="match status" value="1"/>
</dbReference>
<evidence type="ECO:0000313" key="8">
    <source>
        <dbReference type="EMBL" id="EYC11247.1"/>
    </source>
</evidence>
<keyword evidence="9" id="KW-1185">Reference proteome</keyword>
<evidence type="ECO:0000256" key="2">
    <source>
        <dbReference type="ARBA" id="ARBA00007665"/>
    </source>
</evidence>